<evidence type="ECO:0000256" key="2">
    <source>
        <dbReference type="ARBA" id="ARBA00019890"/>
    </source>
</evidence>
<evidence type="ECO:0000313" key="11">
    <source>
        <dbReference type="EMBL" id="KAK2712399.1"/>
    </source>
</evidence>
<keyword evidence="3" id="KW-0813">Transport</keyword>
<keyword evidence="8" id="KW-0325">Glycoprotein</keyword>
<dbReference type="GO" id="GO:0031409">
    <property type="term" value="F:pigment binding"/>
    <property type="evidence" value="ECO:0007669"/>
    <property type="project" value="InterPro"/>
</dbReference>
<dbReference type="GO" id="GO:0000302">
    <property type="term" value="P:response to reactive oxygen species"/>
    <property type="evidence" value="ECO:0007669"/>
    <property type="project" value="TreeGrafter"/>
</dbReference>
<reference evidence="11" key="1">
    <citation type="submission" date="2023-07" db="EMBL/GenBank/DDBJ databases">
        <title>Chromosome-level genome assembly of Artemia franciscana.</title>
        <authorList>
            <person name="Jo E."/>
        </authorList>
    </citation>
    <scope>NUCLEOTIDE SEQUENCE</scope>
    <source>
        <tissue evidence="11">Whole body</tissue>
    </source>
</reference>
<feature type="domain" description="Lipocalin/cytosolic fatty-acid binding" evidence="10">
    <location>
        <begin position="28"/>
        <end position="169"/>
    </location>
</feature>
<keyword evidence="4" id="KW-0964">Secreted</keyword>
<dbReference type="AlphaFoldDB" id="A0AA88HLC1"/>
<dbReference type="GO" id="GO:0005576">
    <property type="term" value="C:extracellular region"/>
    <property type="evidence" value="ECO:0007669"/>
    <property type="project" value="UniProtKB-SubCell"/>
</dbReference>
<dbReference type="InterPro" id="IPR012674">
    <property type="entry name" value="Calycin"/>
</dbReference>
<evidence type="ECO:0000256" key="4">
    <source>
        <dbReference type="ARBA" id="ARBA00022525"/>
    </source>
</evidence>
<evidence type="ECO:0000256" key="1">
    <source>
        <dbReference type="ARBA" id="ARBA00004613"/>
    </source>
</evidence>
<evidence type="ECO:0000256" key="9">
    <source>
        <dbReference type="SAM" id="SignalP"/>
    </source>
</evidence>
<dbReference type="InterPro" id="IPR003057">
    <property type="entry name" value="Invtbrt_color"/>
</dbReference>
<feature type="signal peptide" evidence="9">
    <location>
        <begin position="1"/>
        <end position="16"/>
    </location>
</feature>
<name>A0AA88HLC1_ARTSF</name>
<dbReference type="PANTHER" id="PTHR10612:SF62">
    <property type="entry name" value="LIPOCALIN_CYTOSOLIC FATTY-ACID BINDING DOMAIN-CONTAINING PROTEIN"/>
    <property type="match status" value="1"/>
</dbReference>
<evidence type="ECO:0000259" key="10">
    <source>
        <dbReference type="Pfam" id="PF08212"/>
    </source>
</evidence>
<dbReference type="SUPFAM" id="SSF50814">
    <property type="entry name" value="Lipocalins"/>
    <property type="match status" value="2"/>
</dbReference>
<keyword evidence="6" id="KW-0446">Lipid-binding</keyword>
<dbReference type="Gene3D" id="2.40.128.20">
    <property type="match status" value="2"/>
</dbReference>
<keyword evidence="12" id="KW-1185">Reference proteome</keyword>
<proteinExistence type="predicted"/>
<evidence type="ECO:0000256" key="3">
    <source>
        <dbReference type="ARBA" id="ARBA00022448"/>
    </source>
</evidence>
<organism evidence="11 12">
    <name type="scientific">Artemia franciscana</name>
    <name type="common">Brine shrimp</name>
    <name type="synonym">Artemia sanfranciscana</name>
    <dbReference type="NCBI Taxonomy" id="6661"/>
    <lineage>
        <taxon>Eukaryota</taxon>
        <taxon>Metazoa</taxon>
        <taxon>Ecdysozoa</taxon>
        <taxon>Arthropoda</taxon>
        <taxon>Crustacea</taxon>
        <taxon>Branchiopoda</taxon>
        <taxon>Anostraca</taxon>
        <taxon>Artemiidae</taxon>
        <taxon>Artemia</taxon>
    </lineage>
</organism>
<dbReference type="GO" id="GO:0005737">
    <property type="term" value="C:cytoplasm"/>
    <property type="evidence" value="ECO:0007669"/>
    <property type="project" value="TreeGrafter"/>
</dbReference>
<evidence type="ECO:0000256" key="8">
    <source>
        <dbReference type="ARBA" id="ARBA00023180"/>
    </source>
</evidence>
<dbReference type="Proteomes" id="UP001187531">
    <property type="component" value="Unassembled WGS sequence"/>
</dbReference>
<evidence type="ECO:0000256" key="6">
    <source>
        <dbReference type="ARBA" id="ARBA00023121"/>
    </source>
</evidence>
<comment type="subcellular location">
    <subcellularLocation>
        <location evidence="1">Secreted</location>
    </subcellularLocation>
</comment>
<accession>A0AA88HLC1</accession>
<comment type="caution">
    <text evidence="11">The sequence shown here is derived from an EMBL/GenBank/DDBJ whole genome shotgun (WGS) entry which is preliminary data.</text>
</comment>
<dbReference type="CDD" id="cd19437">
    <property type="entry name" value="lipocalin_apoD-like"/>
    <property type="match status" value="1"/>
</dbReference>
<dbReference type="InterPro" id="IPR022272">
    <property type="entry name" value="Lipocalin_CS"/>
</dbReference>
<evidence type="ECO:0000313" key="12">
    <source>
        <dbReference type="Proteomes" id="UP001187531"/>
    </source>
</evidence>
<evidence type="ECO:0000256" key="7">
    <source>
        <dbReference type="ARBA" id="ARBA00023157"/>
    </source>
</evidence>
<dbReference type="FunFam" id="2.40.128.20:FF:000003">
    <property type="entry name" value="Apolipoprotein D"/>
    <property type="match status" value="1"/>
</dbReference>
<gene>
    <name evidence="11" type="ORF">QYM36_011173</name>
</gene>
<keyword evidence="5 9" id="KW-0732">Signal</keyword>
<sequence>MIWGWIFSALIAVTLALCPDVITKPDFDLTMYVGDWYEIQRTDDAFQSDAKCVRARYAALEEPGTFSVLNSGVTGNGTYISIIGVGIQTNASEPASLTVTLPGLPPGSYLVLDTDYTSFATVYSCDETLEGKIEQGRLYSRNKTLHQDQIDLVMKDFADLGVNISQFQKYYQGEDCQYDAPPALCPDVKTKPDFDLSKYVGDWYEIQRIDAAFQFDGECVRARYEALEEPGTFSVLNTGVRGDGTYLSITGVGTQTNETAPGSLTVQFPQLPPGSYLVLDTDYTTFATVYSCDVAFETKIEQGWLLSRTNTLSQDQIDRVMNDFTKLGVDITLFKKYYQGDDCQYDAENSASVSSVAYVFSFTLASAIFNRLF</sequence>
<keyword evidence="7" id="KW-1015">Disulfide bond</keyword>
<dbReference type="PROSITE" id="PS00213">
    <property type="entry name" value="LIPOCALIN"/>
    <property type="match status" value="1"/>
</dbReference>
<dbReference type="InterPro" id="IPR000566">
    <property type="entry name" value="Lipocln_cytosolic_FA-bd_dom"/>
</dbReference>
<dbReference type="PRINTS" id="PR01273">
    <property type="entry name" value="INVTBRTCOLOR"/>
</dbReference>
<protein>
    <recommendedName>
        <fullName evidence="2">Apolipoprotein D</fullName>
    </recommendedName>
</protein>
<dbReference type="GO" id="GO:0006629">
    <property type="term" value="P:lipid metabolic process"/>
    <property type="evidence" value="ECO:0007669"/>
    <property type="project" value="TreeGrafter"/>
</dbReference>
<feature type="domain" description="Lipocalin/cytosolic fatty-acid binding" evidence="10">
    <location>
        <begin position="194"/>
        <end position="336"/>
    </location>
</feature>
<dbReference type="EMBL" id="JAVRJZ010000015">
    <property type="protein sequence ID" value="KAK2712399.1"/>
    <property type="molecule type" value="Genomic_DNA"/>
</dbReference>
<dbReference type="Pfam" id="PF08212">
    <property type="entry name" value="Lipocalin_2"/>
    <property type="match status" value="2"/>
</dbReference>
<evidence type="ECO:0000256" key="5">
    <source>
        <dbReference type="ARBA" id="ARBA00022729"/>
    </source>
</evidence>
<dbReference type="GO" id="GO:0008289">
    <property type="term" value="F:lipid binding"/>
    <property type="evidence" value="ECO:0007669"/>
    <property type="project" value="UniProtKB-KW"/>
</dbReference>
<dbReference type="PANTHER" id="PTHR10612">
    <property type="entry name" value="APOLIPOPROTEIN D"/>
    <property type="match status" value="1"/>
</dbReference>
<feature type="chain" id="PRO_5041635633" description="Apolipoprotein D" evidence="9">
    <location>
        <begin position="17"/>
        <end position="373"/>
    </location>
</feature>